<dbReference type="InterPro" id="IPR002201">
    <property type="entry name" value="Glyco_trans_9"/>
</dbReference>
<keyword evidence="2 4" id="KW-0808">Transferase</keyword>
<dbReference type="RefSeq" id="WP_133820555.1">
    <property type="nucleotide sequence ID" value="NZ_SNZH01000014.1"/>
</dbReference>
<evidence type="ECO:0000256" key="1">
    <source>
        <dbReference type="ARBA" id="ARBA00022676"/>
    </source>
</evidence>
<dbReference type="CDD" id="cd03789">
    <property type="entry name" value="GT9_LPS_heptosyltransferase"/>
    <property type="match status" value="1"/>
</dbReference>
<reference evidence="4 5" key="1">
    <citation type="submission" date="2019-03" db="EMBL/GenBank/DDBJ databases">
        <title>Genomic Encyclopedia of Type Strains, Phase IV (KMG-IV): sequencing the most valuable type-strain genomes for metagenomic binning, comparative biology and taxonomic classification.</title>
        <authorList>
            <person name="Goeker M."/>
        </authorList>
    </citation>
    <scope>NUCLEOTIDE SEQUENCE [LARGE SCALE GENOMIC DNA]</scope>
    <source>
        <strain evidence="4 5">DSM 21667</strain>
    </source>
</reference>
<dbReference type="InterPro" id="IPR051199">
    <property type="entry name" value="LPS_LOS_Heptosyltrfase"/>
</dbReference>
<dbReference type="PANTHER" id="PTHR30160">
    <property type="entry name" value="TETRAACYLDISACCHARIDE 4'-KINASE-RELATED"/>
    <property type="match status" value="1"/>
</dbReference>
<dbReference type="GO" id="GO:0009244">
    <property type="term" value="P:lipopolysaccharide core region biosynthetic process"/>
    <property type="evidence" value="ECO:0007669"/>
    <property type="project" value="TreeGrafter"/>
</dbReference>
<gene>
    <name evidence="4" type="ORF">DFR29_114119</name>
</gene>
<proteinExistence type="predicted"/>
<dbReference type="GO" id="GO:0005829">
    <property type="term" value="C:cytosol"/>
    <property type="evidence" value="ECO:0007669"/>
    <property type="project" value="TreeGrafter"/>
</dbReference>
<evidence type="ECO:0000313" key="5">
    <source>
        <dbReference type="Proteomes" id="UP000295293"/>
    </source>
</evidence>
<dbReference type="Proteomes" id="UP000295293">
    <property type="component" value="Unassembled WGS sequence"/>
</dbReference>
<dbReference type="AlphaFoldDB" id="A0A4R6YQM1"/>
<sequence>MGIQQLRRRAAQLGMRAITRTAADGHAAPPLSGDIFRVLICRSSHSLGNTLLITPLLQEIEATWPGAEVDIVTRNAVAEEVFSGYASVRRVIALPRRGLRHPLALARGLRQLGRQEYDLAIDTDPRSQTGRALLLRSHARNKLGFAGGSKSGAISHSVDPSGAPRHNGQYPVHLLRAAAQQPQQAFPPLDLRLSQLEKDAGAQLLSRIAAKSDPARGQRGVVGIFANATGGKLLPRAWWQQFMPPIDAHLRDFRLIEIVPASAVSLLDSRYPCYYSSSVRKLAGVLSQLSLLVCLDGGIMHLARASGTPTAAIFAHTDIEEWGPYGEGAYPFDARHGSPLQAAQQVIEALPPERIASFGETVKRF</sequence>
<evidence type="ECO:0000256" key="2">
    <source>
        <dbReference type="ARBA" id="ARBA00022679"/>
    </source>
</evidence>
<dbReference type="Gene3D" id="3.40.50.2000">
    <property type="entry name" value="Glycogen Phosphorylase B"/>
    <property type="match status" value="2"/>
</dbReference>
<comment type="caution">
    <text evidence="4">The sequence shown here is derived from an EMBL/GenBank/DDBJ whole genome shotgun (WGS) entry which is preliminary data.</text>
</comment>
<evidence type="ECO:0000256" key="3">
    <source>
        <dbReference type="SAM" id="MobiDB-lite"/>
    </source>
</evidence>
<dbReference type="OrthoDB" id="9781892at2"/>
<dbReference type="GO" id="GO:0008713">
    <property type="term" value="F:ADP-heptose-lipopolysaccharide heptosyltransferase activity"/>
    <property type="evidence" value="ECO:0007669"/>
    <property type="project" value="TreeGrafter"/>
</dbReference>
<dbReference type="SUPFAM" id="SSF53756">
    <property type="entry name" value="UDP-Glycosyltransferase/glycogen phosphorylase"/>
    <property type="match status" value="1"/>
</dbReference>
<feature type="region of interest" description="Disordered" evidence="3">
    <location>
        <begin position="146"/>
        <end position="167"/>
    </location>
</feature>
<organism evidence="4 5">
    <name type="scientific">Tahibacter aquaticus</name>
    <dbReference type="NCBI Taxonomy" id="520092"/>
    <lineage>
        <taxon>Bacteria</taxon>
        <taxon>Pseudomonadati</taxon>
        <taxon>Pseudomonadota</taxon>
        <taxon>Gammaproteobacteria</taxon>
        <taxon>Lysobacterales</taxon>
        <taxon>Rhodanobacteraceae</taxon>
        <taxon>Tahibacter</taxon>
    </lineage>
</organism>
<name>A0A4R6YQM1_9GAMM</name>
<evidence type="ECO:0000313" key="4">
    <source>
        <dbReference type="EMBL" id="TDR40067.1"/>
    </source>
</evidence>
<keyword evidence="1" id="KW-0328">Glycosyltransferase</keyword>
<protein>
    <submittedName>
        <fullName evidence="4">ADP-heptose:LPS heptosyltransferase</fullName>
    </submittedName>
</protein>
<dbReference type="Pfam" id="PF01075">
    <property type="entry name" value="Glyco_transf_9"/>
    <property type="match status" value="1"/>
</dbReference>
<keyword evidence="5" id="KW-1185">Reference proteome</keyword>
<accession>A0A4R6YQM1</accession>
<dbReference type="EMBL" id="SNZH01000014">
    <property type="protein sequence ID" value="TDR40067.1"/>
    <property type="molecule type" value="Genomic_DNA"/>
</dbReference>